<evidence type="ECO:0000313" key="2">
    <source>
        <dbReference type="EMBL" id="KAL3308305.1"/>
    </source>
</evidence>
<protein>
    <recommendedName>
        <fullName evidence="4">Secreted protein</fullName>
    </recommendedName>
</protein>
<dbReference type="EMBL" id="JBJKFK010005473">
    <property type="protein sequence ID" value="KAL3308305.1"/>
    <property type="molecule type" value="Genomic_DNA"/>
</dbReference>
<name>A0ABD2PMD1_9PLAT</name>
<dbReference type="Proteomes" id="UP001626550">
    <property type="component" value="Unassembled WGS sequence"/>
</dbReference>
<sequence>MLAKVVVMVMLLEQVMGASIIPVLKNTVKFKLIGEFILLQTENSNMLTLHGQFRKPIIKKSHFAILETSVLAGVALVSEDMSPLDISFSVTFDQLILQYGNEIKTVEVDFRSQTFGRIFVTLKEAYLLELQIAEGLTMYLDFRRPLLELEVAIRADLVHEMTGILNLPRMHPELLPTLLNSRRVNTEKSRLFMDKSISIEEQKRQSSLMPDFSSKLTHRLPEWFGSDHERLDYVGRLCEEAAFIALPTCIYQHRGMDPKKAARESL</sequence>
<feature type="chain" id="PRO_5044842386" description="Secreted protein" evidence="1">
    <location>
        <begin position="18"/>
        <end position="266"/>
    </location>
</feature>
<gene>
    <name evidence="2" type="ORF">Ciccas_013165</name>
</gene>
<dbReference type="AlphaFoldDB" id="A0ABD2PMD1"/>
<evidence type="ECO:0008006" key="4">
    <source>
        <dbReference type="Google" id="ProtNLM"/>
    </source>
</evidence>
<organism evidence="2 3">
    <name type="scientific">Cichlidogyrus casuarinus</name>
    <dbReference type="NCBI Taxonomy" id="1844966"/>
    <lineage>
        <taxon>Eukaryota</taxon>
        <taxon>Metazoa</taxon>
        <taxon>Spiralia</taxon>
        <taxon>Lophotrochozoa</taxon>
        <taxon>Platyhelminthes</taxon>
        <taxon>Monogenea</taxon>
        <taxon>Monopisthocotylea</taxon>
        <taxon>Dactylogyridea</taxon>
        <taxon>Ancyrocephalidae</taxon>
        <taxon>Cichlidogyrus</taxon>
    </lineage>
</organism>
<evidence type="ECO:0000256" key="1">
    <source>
        <dbReference type="SAM" id="SignalP"/>
    </source>
</evidence>
<keyword evidence="1" id="KW-0732">Signal</keyword>
<reference evidence="2 3" key="1">
    <citation type="submission" date="2024-11" db="EMBL/GenBank/DDBJ databases">
        <title>Adaptive evolution of stress response genes in parasites aligns with host niche diversity.</title>
        <authorList>
            <person name="Hahn C."/>
            <person name="Resl P."/>
        </authorList>
    </citation>
    <scope>NUCLEOTIDE SEQUENCE [LARGE SCALE GENOMIC DNA]</scope>
    <source>
        <strain evidence="2">EGGRZ-B1_66</strain>
        <tissue evidence="2">Body</tissue>
    </source>
</reference>
<comment type="caution">
    <text evidence="2">The sequence shown here is derived from an EMBL/GenBank/DDBJ whole genome shotgun (WGS) entry which is preliminary data.</text>
</comment>
<feature type="signal peptide" evidence="1">
    <location>
        <begin position="1"/>
        <end position="17"/>
    </location>
</feature>
<accession>A0ABD2PMD1</accession>
<keyword evidence="3" id="KW-1185">Reference proteome</keyword>
<proteinExistence type="predicted"/>
<evidence type="ECO:0000313" key="3">
    <source>
        <dbReference type="Proteomes" id="UP001626550"/>
    </source>
</evidence>